<organism evidence="20 21">
    <name type="scientific">Diploscapter pachys</name>
    <dbReference type="NCBI Taxonomy" id="2018661"/>
    <lineage>
        <taxon>Eukaryota</taxon>
        <taxon>Metazoa</taxon>
        <taxon>Ecdysozoa</taxon>
        <taxon>Nematoda</taxon>
        <taxon>Chromadorea</taxon>
        <taxon>Rhabditida</taxon>
        <taxon>Rhabditina</taxon>
        <taxon>Rhabditomorpha</taxon>
        <taxon>Rhabditoidea</taxon>
        <taxon>Rhabditidae</taxon>
        <taxon>Diploscapter</taxon>
    </lineage>
</organism>
<feature type="binding site" evidence="19">
    <location>
        <position position="221"/>
    </location>
    <ligand>
        <name>Mg(2+)</name>
        <dbReference type="ChEBI" id="CHEBI:18420"/>
        <label>1</label>
    </ligand>
</feature>
<evidence type="ECO:0000313" key="20">
    <source>
        <dbReference type="EMBL" id="PAV58304.1"/>
    </source>
</evidence>
<evidence type="ECO:0000256" key="1">
    <source>
        <dbReference type="ARBA" id="ARBA00004273"/>
    </source>
</evidence>
<dbReference type="PANTHER" id="PTHR11136">
    <property type="entry name" value="FOLYLPOLYGLUTAMATE SYNTHASE-RELATED"/>
    <property type="match status" value="1"/>
</dbReference>
<feature type="binding site" evidence="19">
    <location>
        <position position="193"/>
    </location>
    <ligand>
        <name>Mg(2+)</name>
        <dbReference type="ChEBI" id="CHEBI:18420"/>
        <label>1</label>
    </ligand>
</feature>
<reference evidence="20 21" key="1">
    <citation type="journal article" date="2017" name="Curr. Biol.">
        <title>Genome architecture and evolution of a unichromosomal asexual nematode.</title>
        <authorList>
            <person name="Fradin H."/>
            <person name="Zegar C."/>
            <person name="Gutwein M."/>
            <person name="Lucas J."/>
            <person name="Kovtun M."/>
            <person name="Corcoran D."/>
            <person name="Baugh L.R."/>
            <person name="Kiontke K."/>
            <person name="Gunsalus K."/>
            <person name="Fitch D.H."/>
            <person name="Piano F."/>
        </authorList>
    </citation>
    <scope>NUCLEOTIDE SEQUENCE [LARGE SCALE GENOMIC DNA]</scope>
    <source>
        <strain evidence="20">PF1309</strain>
    </source>
</reference>
<dbReference type="InterPro" id="IPR018109">
    <property type="entry name" value="Folylpolyglutamate_synth_CS"/>
</dbReference>
<comment type="pathway">
    <text evidence="4 17">Cofactor biosynthesis; tetrahydrofolylpolyglutamate biosynthesis.</text>
</comment>
<evidence type="ECO:0000256" key="14">
    <source>
        <dbReference type="ARBA" id="ARBA00023128"/>
    </source>
</evidence>
<dbReference type="PIRSF" id="PIRSF038895">
    <property type="entry name" value="FPGS"/>
    <property type="match status" value="1"/>
</dbReference>
<dbReference type="STRING" id="2018661.A0A2A2J9K4"/>
<feature type="binding site" evidence="18">
    <location>
        <position position="346"/>
    </location>
    <ligand>
        <name>ATP</name>
        <dbReference type="ChEBI" id="CHEBI:30616"/>
    </ligand>
</feature>
<comment type="similarity">
    <text evidence="5 17">Belongs to the folylpolyglutamate synthase family.</text>
</comment>
<accession>A0A2A2J9K4</accession>
<evidence type="ECO:0000256" key="2">
    <source>
        <dbReference type="ARBA" id="ARBA00004305"/>
    </source>
</evidence>
<evidence type="ECO:0000256" key="9">
    <source>
        <dbReference type="ARBA" id="ARBA00022723"/>
    </source>
</evidence>
<comment type="subcellular location">
    <subcellularLocation>
        <location evidence="3">Cytoplasm</location>
    </subcellularLocation>
    <subcellularLocation>
        <location evidence="1">Mitochondrion inner membrane</location>
    </subcellularLocation>
    <subcellularLocation>
        <location evidence="2">Mitochondrion matrix</location>
    </subcellularLocation>
</comment>
<comment type="catalytic activity">
    <reaction evidence="16 17">
        <text>(6S)-5,6,7,8-tetrahydrofolyl-(gamma-L-Glu)(n) + L-glutamate + ATP = (6S)-5,6,7,8-tetrahydrofolyl-(gamma-L-Glu)(n+1) + ADP + phosphate + H(+)</text>
        <dbReference type="Rhea" id="RHEA:10580"/>
        <dbReference type="Rhea" id="RHEA-COMP:14738"/>
        <dbReference type="Rhea" id="RHEA-COMP:14740"/>
        <dbReference type="ChEBI" id="CHEBI:15378"/>
        <dbReference type="ChEBI" id="CHEBI:29985"/>
        <dbReference type="ChEBI" id="CHEBI:30616"/>
        <dbReference type="ChEBI" id="CHEBI:43474"/>
        <dbReference type="ChEBI" id="CHEBI:141005"/>
        <dbReference type="ChEBI" id="CHEBI:456216"/>
        <dbReference type="EC" id="6.3.2.17"/>
    </reaction>
</comment>
<dbReference type="PANTHER" id="PTHR11136:SF5">
    <property type="entry name" value="FOLYLPOLYGLUTAMATE SYNTHASE, MITOCHONDRIAL"/>
    <property type="match status" value="1"/>
</dbReference>
<dbReference type="GO" id="GO:0046872">
    <property type="term" value="F:metal ion binding"/>
    <property type="evidence" value="ECO:0007669"/>
    <property type="project" value="UniProtKB-KW"/>
</dbReference>
<keyword evidence="21" id="KW-1185">Reference proteome</keyword>
<evidence type="ECO:0000256" key="12">
    <source>
        <dbReference type="ARBA" id="ARBA00022840"/>
    </source>
</evidence>
<gene>
    <name evidence="20" type="ORF">WR25_02211</name>
</gene>
<evidence type="ECO:0000256" key="8">
    <source>
        <dbReference type="ARBA" id="ARBA00022598"/>
    </source>
</evidence>
<evidence type="ECO:0000313" key="21">
    <source>
        <dbReference type="Proteomes" id="UP000218231"/>
    </source>
</evidence>
<evidence type="ECO:0000256" key="5">
    <source>
        <dbReference type="ARBA" id="ARBA00008276"/>
    </source>
</evidence>
<keyword evidence="7 17" id="KW-0554">One-carbon metabolism</keyword>
<name>A0A2A2J9K4_9BILA</name>
<dbReference type="GO" id="GO:0005524">
    <property type="term" value="F:ATP binding"/>
    <property type="evidence" value="ECO:0007669"/>
    <property type="project" value="UniProtKB-KW"/>
</dbReference>
<dbReference type="Proteomes" id="UP000218231">
    <property type="component" value="Unassembled WGS sequence"/>
</dbReference>
<sequence>MNNSTVTNVPTNVNGTCNGTNGMNGAAAKSEAEDTPYTPYEEAIIKLNSLQSNAATIQKLRDRRDSIQAENVPQTVRCLQTLGISLQDIDKLQVIHVSGTKGKGSTCAFVESILRHYGYTTGLYTSPHLVSARERIRINGKPIDEHAFARYFFDVYDTLFEADASHMPPYFKFLTLLAFRIFTQMQVDVAIIEVGIGGEYDCTNCIENPVVCGITTLDIDHTSLLGSTLPQIAWHKAGILKTHSVAFYTPTAQEAEDVIRQRATDKQCELFSVPRFEDFDWKGHKLCAGICGKHQTLNIAMALQLTARWLERTKSKHAIESFVSGKGFPVPIEMIKGIENCRWPGRSHTVETERAKYFLDGAHTPKSMEVCAEWLSGELQKEPTDCKRVLVFQCTADRSPSSLLPYLKDLNFSEALFCPTLVSLTQVKKSDLTNFNASTEQQKQRAEECRVIWKKLTGKESFVFPCISSAIAHLSQNHSDPSSNHLLVCVTGSLHLVGGVLSIISPNVD</sequence>
<feature type="binding site" evidence="19">
    <location>
        <position position="126"/>
    </location>
    <ligand>
        <name>Mg(2+)</name>
        <dbReference type="ChEBI" id="CHEBI:18420"/>
        <label>1</label>
    </ligand>
</feature>
<evidence type="ECO:0000256" key="11">
    <source>
        <dbReference type="ARBA" id="ARBA00022792"/>
    </source>
</evidence>
<dbReference type="SUPFAM" id="SSF53244">
    <property type="entry name" value="MurD-like peptide ligases, peptide-binding domain"/>
    <property type="match status" value="1"/>
</dbReference>
<proteinExistence type="inferred from homology"/>
<evidence type="ECO:0000256" key="17">
    <source>
        <dbReference type="PIRNR" id="PIRNR038895"/>
    </source>
</evidence>
<evidence type="ECO:0000256" key="6">
    <source>
        <dbReference type="ARBA" id="ARBA00022490"/>
    </source>
</evidence>
<evidence type="ECO:0000256" key="18">
    <source>
        <dbReference type="PIRSR" id="PIRSR038895-1"/>
    </source>
</evidence>
<dbReference type="UniPathway" id="UPA00850"/>
<keyword evidence="15" id="KW-0472">Membrane</keyword>
<evidence type="ECO:0000256" key="15">
    <source>
        <dbReference type="ARBA" id="ARBA00023136"/>
    </source>
</evidence>
<evidence type="ECO:0000256" key="19">
    <source>
        <dbReference type="PIRSR" id="PIRSR038895-2"/>
    </source>
</evidence>
<dbReference type="EMBL" id="LIAE01010589">
    <property type="protein sequence ID" value="PAV58304.1"/>
    <property type="molecule type" value="Genomic_DNA"/>
</dbReference>
<dbReference type="InterPro" id="IPR001645">
    <property type="entry name" value="Folylpolyglutamate_synth"/>
</dbReference>
<dbReference type="GO" id="GO:0005829">
    <property type="term" value="C:cytosol"/>
    <property type="evidence" value="ECO:0007669"/>
    <property type="project" value="TreeGrafter"/>
</dbReference>
<evidence type="ECO:0000256" key="4">
    <source>
        <dbReference type="ARBA" id="ARBA00005150"/>
    </source>
</evidence>
<dbReference type="EC" id="6.3.2.17" evidence="17"/>
<comment type="function">
    <text evidence="17">Catalyzes conversion of folates to polyglutamate derivatives allowing concentration of folate compounds in the cell and the intracellular retention of these cofactors, which are important substrates for most of the folate-dependent enzymes that are involved in one-carbon transfer reactions involved in purine, pyrimidine and amino acid synthesis.</text>
</comment>
<dbReference type="PROSITE" id="PS01011">
    <property type="entry name" value="FOLYLPOLYGLU_SYNT_1"/>
    <property type="match status" value="1"/>
</dbReference>
<keyword evidence="13 19" id="KW-0460">Magnesium</keyword>
<dbReference type="GO" id="GO:0005743">
    <property type="term" value="C:mitochondrial inner membrane"/>
    <property type="evidence" value="ECO:0007669"/>
    <property type="project" value="UniProtKB-SubCell"/>
</dbReference>
<evidence type="ECO:0000256" key="10">
    <source>
        <dbReference type="ARBA" id="ARBA00022741"/>
    </source>
</evidence>
<dbReference type="InterPro" id="IPR036615">
    <property type="entry name" value="Mur_ligase_C_dom_sf"/>
</dbReference>
<dbReference type="AlphaFoldDB" id="A0A2A2J9K4"/>
<dbReference type="SUPFAM" id="SSF53623">
    <property type="entry name" value="MurD-like peptide ligases, catalytic domain"/>
    <property type="match status" value="1"/>
</dbReference>
<keyword evidence="9 19" id="KW-0479">Metal-binding</keyword>
<keyword evidence="8 17" id="KW-0436">Ligase</keyword>
<keyword evidence="11" id="KW-0999">Mitochondrion inner membrane</keyword>
<evidence type="ECO:0000256" key="13">
    <source>
        <dbReference type="ARBA" id="ARBA00022842"/>
    </source>
</evidence>
<comment type="cofactor">
    <cofactor evidence="17">
        <name>a monovalent cation</name>
        <dbReference type="ChEBI" id="CHEBI:60242"/>
    </cofactor>
    <text evidence="17">A monovalent cation.</text>
</comment>
<dbReference type="InterPro" id="IPR023600">
    <property type="entry name" value="Folylpolyglutamate_synth_euk"/>
</dbReference>
<keyword evidence="12 18" id="KW-0067">ATP-binding</keyword>
<dbReference type="Gene3D" id="3.40.1190.10">
    <property type="entry name" value="Mur-like, catalytic domain"/>
    <property type="match status" value="1"/>
</dbReference>
<comment type="caution">
    <text evidence="20">The sequence shown here is derived from an EMBL/GenBank/DDBJ whole genome shotgun (WGS) entry which is preliminary data.</text>
</comment>
<dbReference type="InterPro" id="IPR036565">
    <property type="entry name" value="Mur-like_cat_sf"/>
</dbReference>
<feature type="binding site" evidence="18">
    <location>
        <position position="360"/>
    </location>
    <ligand>
        <name>ATP</name>
        <dbReference type="ChEBI" id="CHEBI:30616"/>
    </ligand>
</feature>
<evidence type="ECO:0000256" key="7">
    <source>
        <dbReference type="ARBA" id="ARBA00022563"/>
    </source>
</evidence>
<dbReference type="GO" id="GO:0006730">
    <property type="term" value="P:one-carbon metabolic process"/>
    <property type="evidence" value="ECO:0007669"/>
    <property type="project" value="UniProtKB-KW"/>
</dbReference>
<keyword evidence="6" id="KW-0963">Cytoplasm</keyword>
<dbReference type="NCBIfam" id="TIGR01499">
    <property type="entry name" value="folC"/>
    <property type="match status" value="1"/>
</dbReference>
<evidence type="ECO:0000256" key="16">
    <source>
        <dbReference type="ARBA" id="ARBA00047493"/>
    </source>
</evidence>
<dbReference type="OrthoDB" id="5212574at2759"/>
<keyword evidence="14" id="KW-0496">Mitochondrion</keyword>
<dbReference type="GO" id="GO:0005759">
    <property type="term" value="C:mitochondrial matrix"/>
    <property type="evidence" value="ECO:0007669"/>
    <property type="project" value="UniProtKB-SubCell"/>
</dbReference>
<evidence type="ECO:0000256" key="3">
    <source>
        <dbReference type="ARBA" id="ARBA00004496"/>
    </source>
</evidence>
<dbReference type="Gene3D" id="3.90.190.20">
    <property type="entry name" value="Mur ligase, C-terminal domain"/>
    <property type="match status" value="1"/>
</dbReference>
<keyword evidence="10 18" id="KW-0547">Nucleotide-binding</keyword>
<protein>
    <recommendedName>
        <fullName evidence="17">Folylpolyglutamate synthase</fullName>
        <ecNumber evidence="17">6.3.2.17</ecNumber>
    </recommendedName>
    <alternativeName>
        <fullName evidence="17">Folylpoly-gamma-glutamate synthetase</fullName>
    </alternativeName>
    <alternativeName>
        <fullName evidence="17">Tetrahydrofolylpolyglutamate synthase</fullName>
    </alternativeName>
</protein>
<dbReference type="GO" id="GO:0004326">
    <property type="term" value="F:tetrahydrofolylpolyglutamate synthase activity"/>
    <property type="evidence" value="ECO:0007669"/>
    <property type="project" value="UniProtKB-EC"/>
</dbReference>